<organism evidence="2 4">
    <name type="scientific">Anaerobiospirillum thomasii</name>
    <dbReference type="NCBI Taxonomy" id="179995"/>
    <lineage>
        <taxon>Bacteria</taxon>
        <taxon>Pseudomonadati</taxon>
        <taxon>Pseudomonadota</taxon>
        <taxon>Gammaproteobacteria</taxon>
        <taxon>Aeromonadales</taxon>
        <taxon>Succinivibrionaceae</taxon>
        <taxon>Anaerobiospirillum</taxon>
    </lineage>
</organism>
<keyword evidence="4" id="KW-1185">Reference proteome</keyword>
<name>A0A2X0V6N4_9GAMM</name>
<proteinExistence type="predicted"/>
<reference evidence="2 4" key="1">
    <citation type="submission" date="2018-06" db="EMBL/GenBank/DDBJ databases">
        <authorList>
            <consortium name="Pathogen Informatics"/>
            <person name="Doyle S."/>
        </authorList>
    </citation>
    <scope>NUCLEOTIDE SEQUENCE [LARGE SCALE GENOMIC DNA]</scope>
    <source>
        <strain evidence="2 4">NCTC13093</strain>
    </source>
</reference>
<feature type="domain" description="AAA+ ATPase" evidence="1">
    <location>
        <begin position="107"/>
        <end position="245"/>
    </location>
</feature>
<evidence type="ECO:0000313" key="4">
    <source>
        <dbReference type="Proteomes" id="UP000250086"/>
    </source>
</evidence>
<dbReference type="OrthoDB" id="8150723at2"/>
<protein>
    <submittedName>
        <fullName evidence="2">Transposase/IS protein</fullName>
    </submittedName>
</protein>
<evidence type="ECO:0000313" key="3">
    <source>
        <dbReference type="EMBL" id="SPT69917.1"/>
    </source>
</evidence>
<sequence length="259" mass="29144">MTNKVVLLEMEQEVLKSLRGLKLVGFSEALLRQLQQPEIYNKINFMERISIAVQEHIDYLHMKKSQTILKKSRLKGIRTIDTIDAEESRGLSASLIAELTTLGFETKHQNIIIRGASGTGKTELVCALGRLACSRAISTEYYTASDLMELCACMNIEERHRLRERLKKIKILIIDDLFLTEFQNSDYAKYLHDILDDRINVGSTIFATQLADSGIAARVDNIGSAVADALVRRIKNCAFDIVLKPFVDPLATLKDSKNV</sequence>
<dbReference type="SMART" id="SM00382">
    <property type="entry name" value="AAA"/>
    <property type="match status" value="1"/>
</dbReference>
<dbReference type="Proteomes" id="UP000250086">
    <property type="component" value="Unassembled WGS sequence"/>
</dbReference>
<dbReference type="EMBL" id="UAPV01000001">
    <property type="protein sequence ID" value="SPT69917.1"/>
    <property type="molecule type" value="Genomic_DNA"/>
</dbReference>
<dbReference type="SUPFAM" id="SSF52540">
    <property type="entry name" value="P-loop containing nucleoside triphosphate hydrolases"/>
    <property type="match status" value="1"/>
</dbReference>
<evidence type="ECO:0000313" key="2">
    <source>
        <dbReference type="EMBL" id="SPT69523.1"/>
    </source>
</evidence>
<dbReference type="InterPro" id="IPR002611">
    <property type="entry name" value="IstB_ATP-bd"/>
</dbReference>
<dbReference type="PANTHER" id="PTHR30050">
    <property type="entry name" value="CHROMOSOMAL REPLICATION INITIATOR PROTEIN DNAA"/>
    <property type="match status" value="1"/>
</dbReference>
<accession>A0A2X0V6N4</accession>
<dbReference type="PIRSF" id="PIRSF003073">
    <property type="entry name" value="DNAC_TnpB_IstB"/>
    <property type="match status" value="1"/>
</dbReference>
<dbReference type="Gene3D" id="3.40.50.300">
    <property type="entry name" value="P-loop containing nucleotide triphosphate hydrolases"/>
    <property type="match status" value="1"/>
</dbReference>
<dbReference type="EMBL" id="UAPV01000001">
    <property type="protein sequence ID" value="SPT69523.1"/>
    <property type="molecule type" value="Genomic_DNA"/>
</dbReference>
<dbReference type="AlphaFoldDB" id="A0A2X0V6N4"/>
<dbReference type="RefSeq" id="WP_113743686.1">
    <property type="nucleotide sequence ID" value="NZ_UAPU01000007.1"/>
</dbReference>
<dbReference type="InterPro" id="IPR003593">
    <property type="entry name" value="AAA+_ATPase"/>
</dbReference>
<dbReference type="CDD" id="cd00009">
    <property type="entry name" value="AAA"/>
    <property type="match status" value="1"/>
</dbReference>
<evidence type="ECO:0000259" key="1">
    <source>
        <dbReference type="SMART" id="SM00382"/>
    </source>
</evidence>
<dbReference type="InterPro" id="IPR028350">
    <property type="entry name" value="DNAC/IstB-like"/>
</dbReference>
<dbReference type="InterPro" id="IPR027417">
    <property type="entry name" value="P-loop_NTPase"/>
</dbReference>
<dbReference type="GO" id="GO:0005524">
    <property type="term" value="F:ATP binding"/>
    <property type="evidence" value="ECO:0007669"/>
    <property type="project" value="InterPro"/>
</dbReference>
<gene>
    <name evidence="2" type="ORF">NCTC13093_00900</name>
    <name evidence="3" type="ORF">NCTC13093_01308</name>
</gene>
<dbReference type="Pfam" id="PF01695">
    <property type="entry name" value="IstB_IS21"/>
    <property type="match status" value="1"/>
</dbReference>
<dbReference type="PANTHER" id="PTHR30050:SF4">
    <property type="entry name" value="ATP-BINDING PROTEIN RV3427C IN INSERTION SEQUENCE-RELATED"/>
    <property type="match status" value="1"/>
</dbReference>
<dbReference type="GO" id="GO:0006260">
    <property type="term" value="P:DNA replication"/>
    <property type="evidence" value="ECO:0007669"/>
    <property type="project" value="TreeGrafter"/>
</dbReference>